<dbReference type="AlphaFoldDB" id="A0A8H7ES89"/>
<accession>A0A8H7ES89</accession>
<evidence type="ECO:0000259" key="1">
    <source>
        <dbReference type="Pfam" id="PF12937"/>
    </source>
</evidence>
<feature type="domain" description="F-box" evidence="1">
    <location>
        <begin position="47"/>
        <end position="88"/>
    </location>
</feature>
<dbReference type="Proteomes" id="UP000605846">
    <property type="component" value="Unassembled WGS sequence"/>
</dbReference>
<keyword evidence="3" id="KW-1185">Reference proteome</keyword>
<organism evidence="2 3">
    <name type="scientific">Apophysomyces ossiformis</name>
    <dbReference type="NCBI Taxonomy" id="679940"/>
    <lineage>
        <taxon>Eukaryota</taxon>
        <taxon>Fungi</taxon>
        <taxon>Fungi incertae sedis</taxon>
        <taxon>Mucoromycota</taxon>
        <taxon>Mucoromycotina</taxon>
        <taxon>Mucoromycetes</taxon>
        <taxon>Mucorales</taxon>
        <taxon>Mucorineae</taxon>
        <taxon>Mucoraceae</taxon>
        <taxon>Apophysomyces</taxon>
    </lineage>
</organism>
<evidence type="ECO:0000313" key="3">
    <source>
        <dbReference type="Proteomes" id="UP000605846"/>
    </source>
</evidence>
<dbReference type="SUPFAM" id="SSF81383">
    <property type="entry name" value="F-box domain"/>
    <property type="match status" value="1"/>
</dbReference>
<evidence type="ECO:0000313" key="2">
    <source>
        <dbReference type="EMBL" id="KAF7729976.1"/>
    </source>
</evidence>
<dbReference type="Gene3D" id="1.20.1280.50">
    <property type="match status" value="1"/>
</dbReference>
<sequence length="466" mass="54578">MCIGLNLFQLKSTTEFMGSEYISRAPIRGDSSQAHCPPHGIHKLTNDCLELIFIALDGCPWSLCIAAQVNRRWYDVARRPSVWRALVIDKPSLHEAYRRLLLSEYLQPQLQSIHSLTVRKPRETQRHSHLCALPFSRVRPIHVVTVNLCLFEIHLIIQKLGPFETLECIKVETWCDLRRFSFDLLQEDKLKTFHCEFVDGGVSGFASLHDFSVYDGYPEELTDLRVICVRDEEQRQQRNIMQVLDLPQYIGEEEDGINRDQMLERWERIEKSLVQKYSFFRHIRPTHVEFGFCYAWTYAVWDLVYSLCSGLESVTLHGWHQFWSLNQDLRNGDGMKIRSRAEQKMKQCFSAMQRLEKLELTDFYIGFGLLNTRFPSIRLVNITYSDAFLSYIHQPDDVWRLIQPVMKFAATAFEKSSKQGKTLALNMHPELIRMIRQHPMFQQESFTDRLRSSLAADVQLQFLGKC</sequence>
<dbReference type="InterPro" id="IPR036047">
    <property type="entry name" value="F-box-like_dom_sf"/>
</dbReference>
<reference evidence="2" key="1">
    <citation type="submission" date="2020-01" db="EMBL/GenBank/DDBJ databases">
        <title>Genome Sequencing of Three Apophysomyces-Like Fungal Strains Confirms a Novel Fungal Genus in the Mucoromycota with divergent Burkholderia-like Endosymbiotic Bacteria.</title>
        <authorList>
            <person name="Stajich J.E."/>
            <person name="Macias A.M."/>
            <person name="Carter-House D."/>
            <person name="Lovett B."/>
            <person name="Kasson L.R."/>
            <person name="Berry K."/>
            <person name="Grigoriev I."/>
            <person name="Chang Y."/>
            <person name="Spatafora J."/>
            <person name="Kasson M.T."/>
        </authorList>
    </citation>
    <scope>NUCLEOTIDE SEQUENCE</scope>
    <source>
        <strain evidence="2">NRRL A-21654</strain>
    </source>
</reference>
<proteinExistence type="predicted"/>
<dbReference type="InterPro" id="IPR001810">
    <property type="entry name" value="F-box_dom"/>
</dbReference>
<name>A0A8H7ES89_9FUNG</name>
<gene>
    <name evidence="2" type="ORF">EC973_003389</name>
</gene>
<dbReference type="Pfam" id="PF12937">
    <property type="entry name" value="F-box-like"/>
    <property type="match status" value="1"/>
</dbReference>
<protein>
    <recommendedName>
        <fullName evidence="1">F-box domain-containing protein</fullName>
    </recommendedName>
</protein>
<dbReference type="EMBL" id="JABAYA010000020">
    <property type="protein sequence ID" value="KAF7729976.1"/>
    <property type="molecule type" value="Genomic_DNA"/>
</dbReference>
<dbReference type="OrthoDB" id="2238107at2759"/>
<comment type="caution">
    <text evidence="2">The sequence shown here is derived from an EMBL/GenBank/DDBJ whole genome shotgun (WGS) entry which is preliminary data.</text>
</comment>